<evidence type="ECO:0000256" key="1">
    <source>
        <dbReference type="SAM" id="MobiDB-lite"/>
    </source>
</evidence>
<dbReference type="Proteomes" id="UP000681967">
    <property type="component" value="Unassembled WGS sequence"/>
</dbReference>
<evidence type="ECO:0000313" key="2">
    <source>
        <dbReference type="EMBL" id="CAF4497873.1"/>
    </source>
</evidence>
<feature type="non-terminal residue" evidence="2">
    <location>
        <position position="50"/>
    </location>
</feature>
<evidence type="ECO:0000313" key="3">
    <source>
        <dbReference type="Proteomes" id="UP000681967"/>
    </source>
</evidence>
<feature type="region of interest" description="Disordered" evidence="1">
    <location>
        <begin position="15"/>
        <end position="36"/>
    </location>
</feature>
<proteinExistence type="predicted"/>
<feature type="non-terminal residue" evidence="2">
    <location>
        <position position="1"/>
    </location>
</feature>
<name>A0A8S2XI56_9BILA</name>
<gene>
    <name evidence="2" type="ORF">BYL167_LOCUS35871</name>
</gene>
<protein>
    <submittedName>
        <fullName evidence="2">Uncharacterized protein</fullName>
    </submittedName>
</protein>
<organism evidence="2 3">
    <name type="scientific">Rotaria magnacalcarata</name>
    <dbReference type="NCBI Taxonomy" id="392030"/>
    <lineage>
        <taxon>Eukaryota</taxon>
        <taxon>Metazoa</taxon>
        <taxon>Spiralia</taxon>
        <taxon>Gnathifera</taxon>
        <taxon>Rotifera</taxon>
        <taxon>Eurotatoria</taxon>
        <taxon>Bdelloidea</taxon>
        <taxon>Philodinida</taxon>
        <taxon>Philodinidae</taxon>
        <taxon>Rotaria</taxon>
    </lineage>
</organism>
<dbReference type="AlphaFoldDB" id="A0A8S2XI56"/>
<dbReference type="EMBL" id="CAJOBH010076747">
    <property type="protein sequence ID" value="CAF4497873.1"/>
    <property type="molecule type" value="Genomic_DNA"/>
</dbReference>
<accession>A0A8S2XI56</accession>
<reference evidence="2" key="1">
    <citation type="submission" date="2021-02" db="EMBL/GenBank/DDBJ databases">
        <authorList>
            <person name="Nowell W R."/>
        </authorList>
    </citation>
    <scope>NUCLEOTIDE SEQUENCE</scope>
</reference>
<comment type="caution">
    <text evidence="2">The sequence shown here is derived from an EMBL/GenBank/DDBJ whole genome shotgun (WGS) entry which is preliminary data.</text>
</comment>
<sequence>AFFTTIKDNFATKSAPAKNLADSDTESSSTTTTKKTKEFRVLDARAGQNF</sequence>